<keyword evidence="4" id="KW-1185">Reference proteome</keyword>
<evidence type="ECO:0000313" key="3">
    <source>
        <dbReference type="EMBL" id="KAF3045541.1"/>
    </source>
</evidence>
<name>A0A9P4WYB8_9PLEO</name>
<gene>
    <name evidence="3" type="ORF">E8E12_009505</name>
</gene>
<dbReference type="Proteomes" id="UP000758155">
    <property type="component" value="Unassembled WGS sequence"/>
</dbReference>
<evidence type="ECO:0000256" key="1">
    <source>
        <dbReference type="ARBA" id="ARBA00038414"/>
    </source>
</evidence>
<dbReference type="InterPro" id="IPR015942">
    <property type="entry name" value="Asp/Glu/hydantoin_racemase"/>
</dbReference>
<proteinExistence type="inferred from homology"/>
<evidence type="ECO:0008006" key="5">
    <source>
        <dbReference type="Google" id="ProtNLM"/>
    </source>
</evidence>
<comment type="caution">
    <text evidence="3">The sequence shown here is derived from an EMBL/GenBank/DDBJ whole genome shotgun (WGS) entry which is preliminary data.</text>
</comment>
<dbReference type="PANTHER" id="PTHR28047">
    <property type="entry name" value="PROTEIN DCG1"/>
    <property type="match status" value="1"/>
</dbReference>
<accession>A0A9P4WYB8</accession>
<dbReference type="OrthoDB" id="412018at2759"/>
<feature type="region of interest" description="Disordered" evidence="2">
    <location>
        <begin position="1"/>
        <end position="45"/>
    </location>
</feature>
<evidence type="ECO:0000256" key="2">
    <source>
        <dbReference type="SAM" id="MobiDB-lite"/>
    </source>
</evidence>
<dbReference type="GO" id="GO:0047661">
    <property type="term" value="F:amino-acid racemase activity"/>
    <property type="evidence" value="ECO:0007669"/>
    <property type="project" value="InterPro"/>
</dbReference>
<dbReference type="InterPro" id="IPR052186">
    <property type="entry name" value="Hydantoin_racemase-like"/>
</dbReference>
<dbReference type="Gene3D" id="3.40.50.12500">
    <property type="match status" value="1"/>
</dbReference>
<protein>
    <recommendedName>
        <fullName evidence="5">Hydantoin racemase</fullName>
    </recommendedName>
</protein>
<dbReference type="PANTHER" id="PTHR28047:SF6">
    <property type="entry name" value="CN HYDROLASE DOMAIN-CONTAINING PROTEIN"/>
    <property type="match status" value="1"/>
</dbReference>
<comment type="similarity">
    <text evidence="1">Belongs to the HyuE racemase family.</text>
</comment>
<reference evidence="3" key="1">
    <citation type="submission" date="2019-04" db="EMBL/GenBank/DDBJ databases">
        <title>Sequencing of skin fungus with MAO and IRED activity.</title>
        <authorList>
            <person name="Marsaioli A.J."/>
            <person name="Bonatto J.M.C."/>
            <person name="Reis Junior O."/>
        </authorList>
    </citation>
    <scope>NUCLEOTIDE SEQUENCE</scope>
    <source>
        <strain evidence="3">28M1</strain>
    </source>
</reference>
<organism evidence="3 4">
    <name type="scientific">Didymella heteroderae</name>
    <dbReference type="NCBI Taxonomy" id="1769908"/>
    <lineage>
        <taxon>Eukaryota</taxon>
        <taxon>Fungi</taxon>
        <taxon>Dikarya</taxon>
        <taxon>Ascomycota</taxon>
        <taxon>Pezizomycotina</taxon>
        <taxon>Dothideomycetes</taxon>
        <taxon>Pleosporomycetidae</taxon>
        <taxon>Pleosporales</taxon>
        <taxon>Pleosporineae</taxon>
        <taxon>Didymellaceae</taxon>
        <taxon>Didymella</taxon>
    </lineage>
</organism>
<evidence type="ECO:0000313" key="4">
    <source>
        <dbReference type="Proteomes" id="UP000758155"/>
    </source>
</evidence>
<dbReference type="Pfam" id="PF01177">
    <property type="entry name" value="Asp_Glu_race"/>
    <property type="match status" value="1"/>
</dbReference>
<dbReference type="EMBL" id="SWKV01000006">
    <property type="protein sequence ID" value="KAF3045541.1"/>
    <property type="molecule type" value="Genomic_DNA"/>
</dbReference>
<sequence length="307" mass="32370">MSQTGIPFDMPTKAQVVAAQQKQQAQSSQPSSAESSPTSKRILRSNSIVRTAASRGAQAAPKQIRILLCNPNSTASMTRACVDMVLPTLSSNVVLVGCTALEPAPSAIEGKFDDVMSAAVAVQGILQHASQFDAFLIACYSDHALIRMLREELSQPVIGIMEASLFAARTVGTRFGIIASGPRSRITLEDTVRSSGFGNFCVGVRSCDLGVMGLKERPRDEVLRIMGQVGKELVGDGADVILLGCAGMADLKSAVEEAVGEDVQVIDGVVAGVHHLIGLCRMGVKTAKKGAYASSAAARQRRGQDWL</sequence>
<dbReference type="InterPro" id="IPR053714">
    <property type="entry name" value="Iso_Racemase_Enz_sf"/>
</dbReference>
<feature type="compositionally biased region" description="Low complexity" evidence="2">
    <location>
        <begin position="12"/>
        <end position="39"/>
    </location>
</feature>
<dbReference type="AlphaFoldDB" id="A0A9P4WYB8"/>